<protein>
    <recommendedName>
        <fullName evidence="8">Ribonuclease VapC</fullName>
        <shortName evidence="8">RNase VapC</shortName>
        <ecNumber evidence="8">3.1.-.-</ecNumber>
    </recommendedName>
    <alternativeName>
        <fullName evidence="8">Toxin VapC</fullName>
    </alternativeName>
</protein>
<dbReference type="GO" id="GO:0016787">
    <property type="term" value="F:hydrolase activity"/>
    <property type="evidence" value="ECO:0007669"/>
    <property type="project" value="UniProtKB-KW"/>
</dbReference>
<evidence type="ECO:0000256" key="2">
    <source>
        <dbReference type="ARBA" id="ARBA00022649"/>
    </source>
</evidence>
<evidence type="ECO:0000256" key="1">
    <source>
        <dbReference type="ARBA" id="ARBA00001946"/>
    </source>
</evidence>
<dbReference type="CDD" id="cd18686">
    <property type="entry name" value="PIN_VapC-like"/>
    <property type="match status" value="1"/>
</dbReference>
<dbReference type="GO" id="GO:0000287">
    <property type="term" value="F:magnesium ion binding"/>
    <property type="evidence" value="ECO:0007669"/>
    <property type="project" value="UniProtKB-UniRule"/>
</dbReference>
<evidence type="ECO:0000313" key="10">
    <source>
        <dbReference type="EMBL" id="MBB5353667.1"/>
    </source>
</evidence>
<dbReference type="SUPFAM" id="SSF88723">
    <property type="entry name" value="PIN domain-like"/>
    <property type="match status" value="1"/>
</dbReference>
<evidence type="ECO:0000256" key="7">
    <source>
        <dbReference type="ARBA" id="ARBA00038093"/>
    </source>
</evidence>
<keyword evidence="11" id="KW-1185">Reference proteome</keyword>
<dbReference type="EMBL" id="JACHFD010000032">
    <property type="protein sequence ID" value="MBB5353667.1"/>
    <property type="molecule type" value="Genomic_DNA"/>
</dbReference>
<dbReference type="HAMAP" id="MF_00265">
    <property type="entry name" value="VapC_Nob1"/>
    <property type="match status" value="1"/>
</dbReference>
<proteinExistence type="inferred from homology"/>
<accession>A0A840V5Y7</accession>
<keyword evidence="6 8" id="KW-0460">Magnesium</keyword>
<evidence type="ECO:0000256" key="5">
    <source>
        <dbReference type="ARBA" id="ARBA00022801"/>
    </source>
</evidence>
<dbReference type="EC" id="3.1.-.-" evidence="8"/>
<keyword evidence="8" id="KW-0800">Toxin</keyword>
<dbReference type="PANTHER" id="PTHR33653:SF1">
    <property type="entry name" value="RIBONUCLEASE VAPC2"/>
    <property type="match status" value="1"/>
</dbReference>
<evidence type="ECO:0000256" key="8">
    <source>
        <dbReference type="HAMAP-Rule" id="MF_00265"/>
    </source>
</evidence>
<organism evidence="10 11">
    <name type="scientific">Haloferula luteola</name>
    <dbReference type="NCBI Taxonomy" id="595692"/>
    <lineage>
        <taxon>Bacteria</taxon>
        <taxon>Pseudomonadati</taxon>
        <taxon>Verrucomicrobiota</taxon>
        <taxon>Verrucomicrobiia</taxon>
        <taxon>Verrucomicrobiales</taxon>
        <taxon>Verrucomicrobiaceae</taxon>
        <taxon>Haloferula</taxon>
    </lineage>
</organism>
<feature type="domain" description="PIN" evidence="9">
    <location>
        <begin position="5"/>
        <end position="116"/>
    </location>
</feature>
<comment type="similarity">
    <text evidence="7 8">Belongs to the PINc/VapC protein family.</text>
</comment>
<evidence type="ECO:0000256" key="4">
    <source>
        <dbReference type="ARBA" id="ARBA00022723"/>
    </source>
</evidence>
<evidence type="ECO:0000256" key="3">
    <source>
        <dbReference type="ARBA" id="ARBA00022722"/>
    </source>
</evidence>
<feature type="binding site" evidence="8">
    <location>
        <position position="7"/>
    </location>
    <ligand>
        <name>Mg(2+)</name>
        <dbReference type="ChEBI" id="CHEBI:18420"/>
    </ligand>
</feature>
<evidence type="ECO:0000256" key="6">
    <source>
        <dbReference type="ARBA" id="ARBA00022842"/>
    </source>
</evidence>
<dbReference type="Gene3D" id="3.40.50.1010">
    <property type="entry name" value="5'-nuclease"/>
    <property type="match status" value="1"/>
</dbReference>
<dbReference type="PANTHER" id="PTHR33653">
    <property type="entry name" value="RIBONUCLEASE VAPC2"/>
    <property type="match status" value="1"/>
</dbReference>
<dbReference type="RefSeq" id="WP_184021867.1">
    <property type="nucleotide sequence ID" value="NZ_JACHFD010000032.1"/>
</dbReference>
<feature type="binding site" evidence="8">
    <location>
        <position position="93"/>
    </location>
    <ligand>
        <name>Mg(2+)</name>
        <dbReference type="ChEBI" id="CHEBI:18420"/>
    </ligand>
</feature>
<evidence type="ECO:0000313" key="11">
    <source>
        <dbReference type="Proteomes" id="UP000557717"/>
    </source>
</evidence>
<name>A0A840V5Y7_9BACT</name>
<gene>
    <name evidence="8" type="primary">vapC</name>
    <name evidence="10" type="ORF">HNR46_003928</name>
</gene>
<dbReference type="Proteomes" id="UP000557717">
    <property type="component" value="Unassembled WGS sequence"/>
</dbReference>
<sequence>MPSHLLDRSAWIECLDNGPNTRHFAPILRKLPDLIVPAIVITEVRKVVLKQRTEEKAQAVTDAMLSGIVISLDPGIATHAADLFIKHKLPLADSIIYATALAHKATVWTQDDDFKGLPHVKYFPKATK</sequence>
<evidence type="ECO:0000259" key="9">
    <source>
        <dbReference type="Pfam" id="PF01850"/>
    </source>
</evidence>
<comment type="cofactor">
    <cofactor evidence="1 8">
        <name>Mg(2+)</name>
        <dbReference type="ChEBI" id="CHEBI:18420"/>
    </cofactor>
</comment>
<keyword evidence="2 8" id="KW-1277">Toxin-antitoxin system</keyword>
<dbReference type="InterPro" id="IPR029060">
    <property type="entry name" value="PIN-like_dom_sf"/>
</dbReference>
<keyword evidence="5 8" id="KW-0378">Hydrolase</keyword>
<keyword evidence="3 8" id="KW-0540">Nuclease</keyword>
<dbReference type="InterPro" id="IPR050556">
    <property type="entry name" value="Type_II_TA_system_RNase"/>
</dbReference>
<dbReference type="InterPro" id="IPR022907">
    <property type="entry name" value="VapC_family"/>
</dbReference>
<dbReference type="GO" id="GO:0004540">
    <property type="term" value="F:RNA nuclease activity"/>
    <property type="evidence" value="ECO:0007669"/>
    <property type="project" value="InterPro"/>
</dbReference>
<comment type="function">
    <text evidence="8">Toxic component of a toxin-antitoxin (TA) system. An RNase.</text>
</comment>
<dbReference type="GO" id="GO:0090729">
    <property type="term" value="F:toxin activity"/>
    <property type="evidence" value="ECO:0007669"/>
    <property type="project" value="UniProtKB-KW"/>
</dbReference>
<dbReference type="Pfam" id="PF01850">
    <property type="entry name" value="PIN"/>
    <property type="match status" value="1"/>
</dbReference>
<dbReference type="AlphaFoldDB" id="A0A840V5Y7"/>
<keyword evidence="4 8" id="KW-0479">Metal-binding</keyword>
<reference evidence="10 11" key="1">
    <citation type="submission" date="2020-08" db="EMBL/GenBank/DDBJ databases">
        <title>Genomic Encyclopedia of Type Strains, Phase IV (KMG-IV): sequencing the most valuable type-strain genomes for metagenomic binning, comparative biology and taxonomic classification.</title>
        <authorList>
            <person name="Goeker M."/>
        </authorList>
    </citation>
    <scope>NUCLEOTIDE SEQUENCE [LARGE SCALE GENOMIC DNA]</scope>
    <source>
        <strain evidence="10 11">YC6886</strain>
    </source>
</reference>
<comment type="caution">
    <text evidence="10">The sequence shown here is derived from an EMBL/GenBank/DDBJ whole genome shotgun (WGS) entry which is preliminary data.</text>
</comment>
<dbReference type="InterPro" id="IPR002716">
    <property type="entry name" value="PIN_dom"/>
</dbReference>